<evidence type="ECO:0000256" key="1">
    <source>
        <dbReference type="SAM" id="MobiDB-lite"/>
    </source>
</evidence>
<accession>A0A9W4XNU0</accession>
<protein>
    <submittedName>
        <fullName evidence="2">Uncharacterized protein</fullName>
    </submittedName>
</protein>
<dbReference type="AlphaFoldDB" id="A0A9W4XNU0"/>
<name>A0A9W4XNU0_9PLEO</name>
<evidence type="ECO:0000313" key="3">
    <source>
        <dbReference type="Proteomes" id="UP001152607"/>
    </source>
</evidence>
<keyword evidence="3" id="KW-1185">Reference proteome</keyword>
<feature type="region of interest" description="Disordered" evidence="1">
    <location>
        <begin position="71"/>
        <end position="95"/>
    </location>
</feature>
<dbReference type="Proteomes" id="UP001152607">
    <property type="component" value="Unassembled WGS sequence"/>
</dbReference>
<organism evidence="2 3">
    <name type="scientific">Periconia digitata</name>
    <dbReference type="NCBI Taxonomy" id="1303443"/>
    <lineage>
        <taxon>Eukaryota</taxon>
        <taxon>Fungi</taxon>
        <taxon>Dikarya</taxon>
        <taxon>Ascomycota</taxon>
        <taxon>Pezizomycotina</taxon>
        <taxon>Dothideomycetes</taxon>
        <taxon>Pleosporomycetidae</taxon>
        <taxon>Pleosporales</taxon>
        <taxon>Massarineae</taxon>
        <taxon>Periconiaceae</taxon>
        <taxon>Periconia</taxon>
    </lineage>
</organism>
<dbReference type="EMBL" id="CAOQHR010000008">
    <property type="protein sequence ID" value="CAI6338749.1"/>
    <property type="molecule type" value="Genomic_DNA"/>
</dbReference>
<reference evidence="2" key="1">
    <citation type="submission" date="2023-01" db="EMBL/GenBank/DDBJ databases">
        <authorList>
            <person name="Van Ghelder C."/>
            <person name="Rancurel C."/>
        </authorList>
    </citation>
    <scope>NUCLEOTIDE SEQUENCE</scope>
    <source>
        <strain evidence="2">CNCM I-4278</strain>
    </source>
</reference>
<proteinExistence type="predicted"/>
<evidence type="ECO:0000313" key="2">
    <source>
        <dbReference type="EMBL" id="CAI6338749.1"/>
    </source>
</evidence>
<comment type="caution">
    <text evidence="2">The sequence shown here is derived from an EMBL/GenBank/DDBJ whole genome shotgun (WGS) entry which is preliminary data.</text>
</comment>
<feature type="compositionally biased region" description="Basic and acidic residues" evidence="1">
    <location>
        <begin position="84"/>
        <end position="95"/>
    </location>
</feature>
<sequence length="95" mass="11017">MATRVGDMLPTLLESVSPLYEYRGYPILSNHETRESHNSLIGRVKKRLYLQLLRQYTEVHKATRRALPEKCERTQHMVNGRGTKTADSRTEDCNV</sequence>
<gene>
    <name evidence="2" type="ORF">PDIGIT_LOCUS11883</name>
</gene>